<evidence type="ECO:0000256" key="3">
    <source>
        <dbReference type="ARBA" id="ARBA00022801"/>
    </source>
</evidence>
<dbReference type="PANTHER" id="PTHR11113:SF6">
    <property type="entry name" value="ADENINE DEAMINASE YERA-RELATED"/>
    <property type="match status" value="1"/>
</dbReference>
<dbReference type="SUPFAM" id="SSF51338">
    <property type="entry name" value="Composite domain of metallo-dependent hydrolases"/>
    <property type="match status" value="1"/>
</dbReference>
<evidence type="ECO:0000256" key="4">
    <source>
        <dbReference type="ARBA" id="ARBA00047720"/>
    </source>
</evidence>
<dbReference type="SUPFAM" id="SSF51556">
    <property type="entry name" value="Metallo-dependent hydrolases"/>
    <property type="match status" value="1"/>
</dbReference>
<feature type="domain" description="Adenine deaminase C-terminal" evidence="6">
    <location>
        <begin position="412"/>
        <end position="575"/>
    </location>
</feature>
<evidence type="ECO:0000313" key="9">
    <source>
        <dbReference type="Proteomes" id="UP000595847"/>
    </source>
</evidence>
<evidence type="ECO:0000259" key="5">
    <source>
        <dbReference type="Pfam" id="PF01979"/>
    </source>
</evidence>
<name>A0A7T5JNZ4_9BACL</name>
<reference evidence="7 9" key="1">
    <citation type="submission" date="2020-12" db="EMBL/GenBank/DDBJ databases">
        <title>strain FJAT-54423T represents a novel species of the genus Brevibacillus.</title>
        <authorList>
            <person name="Tang R."/>
        </authorList>
    </citation>
    <scope>NUCLEOTIDE SEQUENCE [LARGE SCALE GENOMIC DNA]</scope>
    <source>
        <strain evidence="7 9">FJAT-54423</strain>
    </source>
</reference>
<dbReference type="Proteomes" id="UP000595847">
    <property type="component" value="Chromosome"/>
</dbReference>
<evidence type="ECO:0000313" key="7">
    <source>
        <dbReference type="EMBL" id="QQE74938.1"/>
    </source>
</evidence>
<comment type="similarity">
    <text evidence="1">Belongs to the metallo-dependent hydrolases superfamily. Adenine deaminase family.</text>
</comment>
<dbReference type="PANTHER" id="PTHR11113">
    <property type="entry name" value="N-ACETYLGLUCOSAMINE-6-PHOSPHATE DEACETYLASE"/>
    <property type="match status" value="1"/>
</dbReference>
<keyword evidence="3" id="KW-0378">Hydrolase</keyword>
<dbReference type="Gene3D" id="3.20.20.140">
    <property type="entry name" value="Metal-dependent hydrolases"/>
    <property type="match status" value="1"/>
</dbReference>
<dbReference type="Gene3D" id="2.30.40.10">
    <property type="entry name" value="Urease, subunit C, domain 1"/>
    <property type="match status" value="1"/>
</dbReference>
<dbReference type="Proteomes" id="UP000677234">
    <property type="component" value="Chromosome"/>
</dbReference>
<dbReference type="EMBL" id="CP066308">
    <property type="protein sequence ID" value="QQE74938.1"/>
    <property type="molecule type" value="Genomic_DNA"/>
</dbReference>
<dbReference type="EC" id="3.5.4.2" evidence="2"/>
<dbReference type="Pfam" id="PF13382">
    <property type="entry name" value="Adenine_deam_C"/>
    <property type="match status" value="1"/>
</dbReference>
<keyword evidence="10" id="KW-1185">Reference proteome</keyword>
<evidence type="ECO:0000256" key="2">
    <source>
        <dbReference type="ARBA" id="ARBA00012782"/>
    </source>
</evidence>
<comment type="catalytic activity">
    <reaction evidence="4">
        <text>adenine + H2O + H(+) = hypoxanthine + NH4(+)</text>
        <dbReference type="Rhea" id="RHEA:23688"/>
        <dbReference type="ChEBI" id="CHEBI:15377"/>
        <dbReference type="ChEBI" id="CHEBI:15378"/>
        <dbReference type="ChEBI" id="CHEBI:16708"/>
        <dbReference type="ChEBI" id="CHEBI:17368"/>
        <dbReference type="ChEBI" id="CHEBI:28938"/>
        <dbReference type="EC" id="3.5.4.2"/>
    </reaction>
</comment>
<dbReference type="InterPro" id="IPR006680">
    <property type="entry name" value="Amidohydro-rel"/>
</dbReference>
<dbReference type="RefSeq" id="WP_198828504.1">
    <property type="nucleotide sequence ID" value="NZ_CP066308.1"/>
</dbReference>
<evidence type="ECO:0000259" key="6">
    <source>
        <dbReference type="Pfam" id="PF13382"/>
    </source>
</evidence>
<protein>
    <recommendedName>
        <fullName evidence="2">adenine deaminase</fullName>
        <ecNumber evidence="2">3.5.4.2</ecNumber>
    </recommendedName>
</protein>
<gene>
    <name evidence="7" type="ORF">JD108_03015</name>
    <name evidence="8" type="ORF">KDJ56_03020</name>
</gene>
<dbReference type="InterPro" id="IPR011059">
    <property type="entry name" value="Metal-dep_hydrolase_composite"/>
</dbReference>
<evidence type="ECO:0000313" key="10">
    <source>
        <dbReference type="Proteomes" id="UP000677234"/>
    </source>
</evidence>
<feature type="domain" description="Amidohydrolase-related" evidence="5">
    <location>
        <begin position="77"/>
        <end position="357"/>
    </location>
</feature>
<proteinExistence type="inferred from homology"/>
<organism evidence="7 9">
    <name type="scientific">Brevibacillus composti</name>
    <dbReference type="NCBI Taxonomy" id="2796470"/>
    <lineage>
        <taxon>Bacteria</taxon>
        <taxon>Bacillati</taxon>
        <taxon>Bacillota</taxon>
        <taxon>Bacilli</taxon>
        <taxon>Bacillales</taxon>
        <taxon>Paenibacillaceae</taxon>
        <taxon>Brevibacillus</taxon>
    </lineage>
</organism>
<evidence type="ECO:0000256" key="1">
    <source>
        <dbReference type="ARBA" id="ARBA00006773"/>
    </source>
</evidence>
<dbReference type="AlphaFoldDB" id="A0A7T5JNZ4"/>
<dbReference type="Pfam" id="PF01979">
    <property type="entry name" value="Amidohydro_1"/>
    <property type="match status" value="1"/>
</dbReference>
<evidence type="ECO:0000313" key="8">
    <source>
        <dbReference type="EMBL" id="QUO42023.1"/>
    </source>
</evidence>
<dbReference type="InterPro" id="IPR026912">
    <property type="entry name" value="Adenine_deam_C"/>
</dbReference>
<sequence>MRVRTIDEAAYVKLLRVSKREEPADLWIRGAKVLHVYTKEWREVHIAISGERIAYVGEREPLAGEQTEIIDAAGSFAVPGYIEPHAHPFQWYNPFSLADFALERGTTTLISDSLMLMSLPFEQVSRIMDQLAEHPVKQYFWGRLDPQMRRDKAEPPFDRESISRMLEHPRVVQGGELTDWQGVLREDETLLYGIKRTLDLGKRMEGHHPGASEQTLNLAAAAGITACHESITAEDVLRRLRLGMYVTLRHSSIRPDLPILVKGLLEAGIPWSSRMMLTSDGSTPPIYRQGLMDGTIRVAIEAGMPPEEAYVMATLNPAVYYGIDSEVGGIAPGRLGDILLLQSPEEPTPELVIANGRLSARQGELLVPTVKPDWSDYDFPQVAHGGHGGKEEWFRIRSEGEAVPVIHMLNAVITRLEWERLPVDDHGYVSFEQDPELALLCLIHPRKKRLAQAVVRGFCADLEGLASTYTAADGWLVLGRCPRSMQQALQRVLELGGGVVAWECGRAASENPLPLAGRFSPASMADVIVRAEQLTDWLRQKGHPHLDPLYSLLFFTATHLPYVRLTWEGIVDVKSGEILHPARVLSD</sequence>
<dbReference type="GO" id="GO:0000034">
    <property type="term" value="F:adenine deaminase activity"/>
    <property type="evidence" value="ECO:0007669"/>
    <property type="project" value="UniProtKB-EC"/>
</dbReference>
<accession>A0A7T5JNZ4</accession>
<dbReference type="InterPro" id="IPR032466">
    <property type="entry name" value="Metal_Hydrolase"/>
</dbReference>
<dbReference type="EMBL" id="CP073708">
    <property type="protein sequence ID" value="QUO42023.1"/>
    <property type="molecule type" value="Genomic_DNA"/>
</dbReference>
<dbReference type="KEGG" id="bcop:JD108_03015"/>
<reference evidence="8" key="2">
    <citation type="submission" date="2021-04" db="EMBL/GenBank/DDBJ databases">
        <title>Brevibacillus composti FJAT-54423, complete genome.</title>
        <authorList>
            <person name="Tang R."/>
        </authorList>
    </citation>
    <scope>NUCLEOTIDE SEQUENCE</scope>
    <source>
        <strain evidence="8">FJAT-54424</strain>
    </source>
</reference>